<evidence type="ECO:0000256" key="1">
    <source>
        <dbReference type="SAM" id="MobiDB-lite"/>
    </source>
</evidence>
<dbReference type="Proteomes" id="UP000566819">
    <property type="component" value="Unassembled WGS sequence"/>
</dbReference>
<reference evidence="2 3" key="1">
    <citation type="submission" date="2020-03" db="EMBL/GenBank/DDBJ databases">
        <title>Draft Genome Sequence of Cudoniella acicularis.</title>
        <authorList>
            <person name="Buettner E."/>
            <person name="Kellner H."/>
        </authorList>
    </citation>
    <scope>NUCLEOTIDE SEQUENCE [LARGE SCALE GENOMIC DNA]</scope>
    <source>
        <strain evidence="2 3">DSM 108380</strain>
    </source>
</reference>
<keyword evidence="3" id="KW-1185">Reference proteome</keyword>
<dbReference type="AlphaFoldDB" id="A0A8H4RHD3"/>
<evidence type="ECO:0000313" key="2">
    <source>
        <dbReference type="EMBL" id="KAF4629648.1"/>
    </source>
</evidence>
<comment type="caution">
    <text evidence="2">The sequence shown here is derived from an EMBL/GenBank/DDBJ whole genome shotgun (WGS) entry which is preliminary data.</text>
</comment>
<dbReference type="EMBL" id="JAAMPI010000647">
    <property type="protein sequence ID" value="KAF4629648.1"/>
    <property type="molecule type" value="Genomic_DNA"/>
</dbReference>
<organism evidence="2 3">
    <name type="scientific">Cudoniella acicularis</name>
    <dbReference type="NCBI Taxonomy" id="354080"/>
    <lineage>
        <taxon>Eukaryota</taxon>
        <taxon>Fungi</taxon>
        <taxon>Dikarya</taxon>
        <taxon>Ascomycota</taxon>
        <taxon>Pezizomycotina</taxon>
        <taxon>Leotiomycetes</taxon>
        <taxon>Helotiales</taxon>
        <taxon>Tricladiaceae</taxon>
        <taxon>Cudoniella</taxon>
    </lineage>
</organism>
<evidence type="ECO:0000313" key="3">
    <source>
        <dbReference type="Proteomes" id="UP000566819"/>
    </source>
</evidence>
<proteinExistence type="predicted"/>
<protein>
    <submittedName>
        <fullName evidence="2">Uncharacterized protein</fullName>
    </submittedName>
</protein>
<name>A0A8H4RHD3_9HELO</name>
<sequence>MEKDPPSNTTDGGDDVAVYHIYHNHRDANKSYSIHSLRDSHAPLSVACTADLPTSISRASTLKPQSSNEPALGFWARQKIRAARAKAYDKPGKDPRTETAPYFLHSPKLYFRSPPYTLRKGGNKRAEVVGLLKPNFGWMKWEVQFGDVLKQEGVVDGRGVVNWRYGTKNGEYGTLKGYPEREKRYLGESGKAWFNLQKEIGDTIPEADEKAKPEETVRLRHHTDALW</sequence>
<accession>A0A8H4RHD3</accession>
<dbReference type="OrthoDB" id="3924768at2759"/>
<feature type="region of interest" description="Disordered" evidence="1">
    <location>
        <begin position="205"/>
        <end position="227"/>
    </location>
</feature>
<gene>
    <name evidence="2" type="ORF">G7Y89_g8497</name>
</gene>
<feature type="compositionally biased region" description="Basic and acidic residues" evidence="1">
    <location>
        <begin position="207"/>
        <end position="227"/>
    </location>
</feature>